<sequence>MSFSRTSNDNLTSEWAALQSTELLLMPDHHSPRPPPPPRSASSSSSAISLTTLPRTSSTISLTTLPHPTALPTEHQKTHRQIISELTIEVLPALLISVAGSILAGYILGRIQGEAAFDRVPALFIMVPILLNLKSNIELNMSTRLSTQANLGTFDRRRKGLAVMRSNIELLLLQSAAIGAAVGLISSLLALIPSRGNTPSARDFFQQSALLLATGLGCALLGSAIIGVLICATVWASHALGIDPDNIGTPIASSFGDMSTLLILSLATSLLIAHIHTPWPLALVLIVLTLTVLLFRIVARNEHMAHHIGQGWLPLVYAAATSSIAGIVVEKYAERFPGMPALVPVMNGIGGNIGTVFASRLSTSLHRASRRDASAGAAAAEHNLVMCILLFINIPVQLGFLAMHRLVDASLHVTLGFVLVYVAATILHGLAMLLLGRLACTFLWAKGYDPDDYVNPFITGTGDMLGTLLLALVFLLV</sequence>
<proteinExistence type="predicted"/>
<evidence type="ECO:0000313" key="1">
    <source>
        <dbReference type="EMBL" id="KAJ2814014.1"/>
    </source>
</evidence>
<dbReference type="EMBL" id="JANBUP010000008">
    <property type="protein sequence ID" value="KAJ2814014.1"/>
    <property type="molecule type" value="Genomic_DNA"/>
</dbReference>
<accession>A0ACC1LRV6</accession>
<reference evidence="1" key="1">
    <citation type="submission" date="2022-07" db="EMBL/GenBank/DDBJ databases">
        <title>Phylogenomic reconstructions and comparative analyses of Kickxellomycotina fungi.</title>
        <authorList>
            <person name="Reynolds N.K."/>
            <person name="Stajich J.E."/>
            <person name="Barry K."/>
            <person name="Grigoriev I.V."/>
            <person name="Crous P."/>
            <person name="Smith M.E."/>
        </authorList>
    </citation>
    <scope>NUCLEOTIDE SEQUENCE</scope>
    <source>
        <strain evidence="1">CBS 102833</strain>
    </source>
</reference>
<name>A0ACC1LRV6_9FUNG</name>
<dbReference type="Proteomes" id="UP001140096">
    <property type="component" value="Unassembled WGS sequence"/>
</dbReference>
<gene>
    <name evidence="1" type="ORF">H4S07_000215</name>
</gene>
<comment type="caution">
    <text evidence="1">The sequence shown here is derived from an EMBL/GenBank/DDBJ whole genome shotgun (WGS) entry which is preliminary data.</text>
</comment>
<evidence type="ECO:0000313" key="2">
    <source>
        <dbReference type="Proteomes" id="UP001140096"/>
    </source>
</evidence>
<protein>
    <submittedName>
        <fullName evidence="1">Uncharacterized protein</fullName>
    </submittedName>
</protein>
<organism evidence="1 2">
    <name type="scientific">Coemansia furcata</name>
    <dbReference type="NCBI Taxonomy" id="417177"/>
    <lineage>
        <taxon>Eukaryota</taxon>
        <taxon>Fungi</taxon>
        <taxon>Fungi incertae sedis</taxon>
        <taxon>Zoopagomycota</taxon>
        <taxon>Kickxellomycotina</taxon>
        <taxon>Kickxellomycetes</taxon>
        <taxon>Kickxellales</taxon>
        <taxon>Kickxellaceae</taxon>
        <taxon>Coemansia</taxon>
    </lineage>
</organism>
<keyword evidence="2" id="KW-1185">Reference proteome</keyword>